<dbReference type="AlphaFoldDB" id="A0A8T1ARS8"/>
<reference evidence="1" key="1">
    <citation type="submission" date="2018-10" db="EMBL/GenBank/DDBJ databases">
        <title>Effector identification in a new, highly contiguous assembly of the strawberry crown rot pathogen Phytophthora cactorum.</title>
        <authorList>
            <person name="Armitage A.D."/>
            <person name="Nellist C.F."/>
            <person name="Bates H."/>
            <person name="Vickerstaff R.J."/>
            <person name="Harrison R.J."/>
        </authorList>
    </citation>
    <scope>NUCLEOTIDE SEQUENCE</scope>
    <source>
        <strain evidence="1">4040</strain>
    </source>
</reference>
<accession>A0A8T1ARS8</accession>
<dbReference type="InterPro" id="IPR053151">
    <property type="entry name" value="RNase_H-like"/>
</dbReference>
<dbReference type="PANTHER" id="PTHR47723:SF23">
    <property type="entry name" value="REVERSE TRANSCRIPTASE-LIKE PROTEIN"/>
    <property type="match status" value="1"/>
</dbReference>
<dbReference type="InterPro" id="IPR002156">
    <property type="entry name" value="RNaseH_domain"/>
</dbReference>
<dbReference type="EMBL" id="RCMK01002011">
    <property type="protein sequence ID" value="KAG2885697.1"/>
    <property type="molecule type" value="Genomic_DNA"/>
</dbReference>
<dbReference type="VEuPathDB" id="FungiDB:PC110_g22535"/>
<organism evidence="1 2">
    <name type="scientific">Phytophthora cactorum</name>
    <dbReference type="NCBI Taxonomy" id="29920"/>
    <lineage>
        <taxon>Eukaryota</taxon>
        <taxon>Sar</taxon>
        <taxon>Stramenopiles</taxon>
        <taxon>Oomycota</taxon>
        <taxon>Peronosporomycetes</taxon>
        <taxon>Peronosporales</taxon>
        <taxon>Peronosporaceae</taxon>
        <taxon>Phytophthora</taxon>
    </lineage>
</organism>
<comment type="caution">
    <text evidence="1">The sequence shown here is derived from an EMBL/GenBank/DDBJ whole genome shotgun (WGS) entry which is preliminary data.</text>
</comment>
<dbReference type="Pfam" id="PF13456">
    <property type="entry name" value="RVT_3"/>
    <property type="match status" value="1"/>
</dbReference>
<sequence>MSFDGSAKTGKNGGYGSCSWILWRNPEAKIVIAANAYLSSTTINLAEYTGMNNGVKTAIAHGPKGLVIVGDSRIAIQQSLGVIACRQESPLALLNVHKELTAKLRSVKYHHVVREYNAAADSLATEALESKVSRVVLAETRKSVLVALNRIQEVIYEPGISEVRPRESEHCVHVLTGNEACQQKTFENFVRDGISSDCSDYGNIAVMTRRQPKTRKHDKIADEPSFDCPKASLGPDNAAE</sequence>
<dbReference type="Gene3D" id="3.30.420.10">
    <property type="entry name" value="Ribonuclease H-like superfamily/Ribonuclease H"/>
    <property type="match status" value="1"/>
</dbReference>
<dbReference type="InterPro" id="IPR012337">
    <property type="entry name" value="RNaseH-like_sf"/>
</dbReference>
<dbReference type="GO" id="GO:0003676">
    <property type="term" value="F:nucleic acid binding"/>
    <property type="evidence" value="ECO:0007669"/>
    <property type="project" value="InterPro"/>
</dbReference>
<dbReference type="PROSITE" id="PS50879">
    <property type="entry name" value="RNASE_H_1"/>
    <property type="match status" value="1"/>
</dbReference>
<proteinExistence type="predicted"/>
<dbReference type="PANTHER" id="PTHR47723">
    <property type="entry name" value="OS05G0353850 PROTEIN"/>
    <property type="match status" value="1"/>
</dbReference>
<dbReference type="SUPFAM" id="SSF53098">
    <property type="entry name" value="Ribonuclease H-like"/>
    <property type="match status" value="1"/>
</dbReference>
<protein>
    <submittedName>
        <fullName evidence="1">Uncharacterized protein</fullName>
    </submittedName>
</protein>
<gene>
    <name evidence="1" type="ORF">PC117_g25533</name>
</gene>
<evidence type="ECO:0000313" key="1">
    <source>
        <dbReference type="EMBL" id="KAG2885697.1"/>
    </source>
</evidence>
<dbReference type="InterPro" id="IPR036397">
    <property type="entry name" value="RNaseH_sf"/>
</dbReference>
<evidence type="ECO:0000313" key="2">
    <source>
        <dbReference type="Proteomes" id="UP000736787"/>
    </source>
</evidence>
<name>A0A8T1ARS8_9STRA</name>
<dbReference type="GO" id="GO:0004523">
    <property type="term" value="F:RNA-DNA hybrid ribonuclease activity"/>
    <property type="evidence" value="ECO:0007669"/>
    <property type="project" value="InterPro"/>
</dbReference>
<dbReference type="Proteomes" id="UP000736787">
    <property type="component" value="Unassembled WGS sequence"/>
</dbReference>